<dbReference type="EMBL" id="CP003639">
    <property type="protein sequence ID" value="AFM41199.1"/>
    <property type="molecule type" value="Genomic_DNA"/>
</dbReference>
<reference evidence="1 2" key="1">
    <citation type="journal article" date="2012" name="J. Bacteriol.">
        <title>Complete genome sequences of Desulfosporosinus orientis DSM765T, Desulfosporosinus youngiae DSM17734T, Desulfosporosinus meridiei DSM13257T, and Desulfosporosinus acidiphilus DSM22704T.</title>
        <authorList>
            <person name="Pester M."/>
            <person name="Brambilla E."/>
            <person name="Alazard D."/>
            <person name="Rattei T."/>
            <person name="Weinmaier T."/>
            <person name="Han J."/>
            <person name="Lucas S."/>
            <person name="Lapidus A."/>
            <person name="Cheng J.F."/>
            <person name="Goodwin L."/>
            <person name="Pitluck S."/>
            <person name="Peters L."/>
            <person name="Ovchinnikova G."/>
            <person name="Teshima H."/>
            <person name="Detter J.C."/>
            <person name="Han C.S."/>
            <person name="Tapia R."/>
            <person name="Land M.L."/>
            <person name="Hauser L."/>
            <person name="Kyrpides N.C."/>
            <person name="Ivanova N.N."/>
            <person name="Pagani I."/>
            <person name="Huntmann M."/>
            <person name="Wei C.L."/>
            <person name="Davenport K.W."/>
            <person name="Daligault H."/>
            <person name="Chain P.S."/>
            <person name="Chen A."/>
            <person name="Mavromatis K."/>
            <person name="Markowitz V."/>
            <person name="Szeto E."/>
            <person name="Mikhailova N."/>
            <person name="Pati A."/>
            <person name="Wagner M."/>
            <person name="Woyke T."/>
            <person name="Ollivier B."/>
            <person name="Klenk H.P."/>
            <person name="Spring S."/>
            <person name="Loy A."/>
        </authorList>
    </citation>
    <scope>NUCLEOTIDE SEQUENCE [LARGE SCALE GENOMIC DNA]</scope>
    <source>
        <strain evidence="2">DSM 22704 / JCM 16185 / SJ4</strain>
    </source>
</reference>
<gene>
    <name evidence="1" type="ordered locus">Desaci_2240</name>
</gene>
<dbReference type="KEGG" id="dai:Desaci_2240"/>
<dbReference type="Proteomes" id="UP000002892">
    <property type="component" value="Chromosome"/>
</dbReference>
<evidence type="ECO:0000313" key="2">
    <source>
        <dbReference type="Proteomes" id="UP000002892"/>
    </source>
</evidence>
<protein>
    <submittedName>
        <fullName evidence="1">Uncharacterized protein</fullName>
    </submittedName>
</protein>
<keyword evidence="2" id="KW-1185">Reference proteome</keyword>
<proteinExistence type="predicted"/>
<dbReference type="AlphaFoldDB" id="I4D5X5"/>
<sequence>MPIKNNRAQSLGYRSELVQLQLNLNLGASVTKVSCGQFAESAQPIINAIALKDGL</sequence>
<name>I4D5X5_DESAJ</name>
<dbReference type="HOGENOM" id="CLU_3024650_0_0_9"/>
<organism evidence="1 2">
    <name type="scientific">Desulfosporosinus acidiphilus (strain DSM 22704 / JCM 16185 / SJ4)</name>
    <dbReference type="NCBI Taxonomy" id="646529"/>
    <lineage>
        <taxon>Bacteria</taxon>
        <taxon>Bacillati</taxon>
        <taxon>Bacillota</taxon>
        <taxon>Clostridia</taxon>
        <taxon>Eubacteriales</taxon>
        <taxon>Desulfitobacteriaceae</taxon>
        <taxon>Desulfosporosinus</taxon>
    </lineage>
</organism>
<accession>I4D5X5</accession>
<evidence type="ECO:0000313" key="1">
    <source>
        <dbReference type="EMBL" id="AFM41199.1"/>
    </source>
</evidence>